<dbReference type="PANTHER" id="PTHR11787:SF4">
    <property type="entry name" value="CHM, RAB ESCORT PROTEIN 1"/>
    <property type="match status" value="1"/>
</dbReference>
<dbReference type="GO" id="GO:0005092">
    <property type="term" value="F:GDP-dissociation inhibitor activity"/>
    <property type="evidence" value="ECO:0007669"/>
    <property type="project" value="InterPro"/>
</dbReference>
<comment type="similarity">
    <text evidence="2 5">Belongs to the Rab GDI family.</text>
</comment>
<dbReference type="GO" id="GO:0005096">
    <property type="term" value="F:GTPase activator activity"/>
    <property type="evidence" value="ECO:0007669"/>
    <property type="project" value="UniProtKB-UniRule"/>
</dbReference>
<evidence type="ECO:0000256" key="2">
    <source>
        <dbReference type="ARBA" id="ARBA00005593"/>
    </source>
</evidence>
<protein>
    <recommendedName>
        <fullName evidence="5">Rab proteins geranylgeranyltransferase component A</fullName>
    </recommendedName>
</protein>
<comment type="function">
    <text evidence="5">Substrate-binding subunit (component A) of the Rab geranylgeranyltransferase (GGTase) complex. Binds unprenylated Rab proteins and presents the substrate peptide to the catalytic component B. The component A is thought to be regenerated by transferring its prenylated Rab back to the donor membrane.</text>
</comment>
<dbReference type="PRINTS" id="PR00891">
    <property type="entry name" value="RABGDIREP"/>
</dbReference>
<evidence type="ECO:0000256" key="1">
    <source>
        <dbReference type="ARBA" id="ARBA00004496"/>
    </source>
</evidence>
<dbReference type="AlphaFoldDB" id="A0AAW1JY78"/>
<comment type="subcellular location">
    <subcellularLocation>
        <location evidence="1 5">Cytoplasm</location>
    </subcellularLocation>
</comment>
<dbReference type="EMBL" id="JASPKY010000317">
    <property type="protein sequence ID" value="KAK9709092.1"/>
    <property type="molecule type" value="Genomic_DNA"/>
</dbReference>
<dbReference type="Pfam" id="PF00996">
    <property type="entry name" value="GDI"/>
    <property type="match status" value="2"/>
</dbReference>
<name>A0AAW1JY78_POPJA</name>
<dbReference type="Proteomes" id="UP001458880">
    <property type="component" value="Unassembled WGS sequence"/>
</dbReference>
<dbReference type="GO" id="GO:0005634">
    <property type="term" value="C:nucleus"/>
    <property type="evidence" value="ECO:0007669"/>
    <property type="project" value="TreeGrafter"/>
</dbReference>
<keyword evidence="3 5" id="KW-0343">GTPase activation</keyword>
<evidence type="ECO:0000256" key="5">
    <source>
        <dbReference type="PIRNR" id="PIRNR016550"/>
    </source>
</evidence>
<dbReference type="Gene3D" id="3.50.50.60">
    <property type="entry name" value="FAD/NAD(P)-binding domain"/>
    <property type="match status" value="1"/>
</dbReference>
<dbReference type="PIRSF" id="PIRSF016550">
    <property type="entry name" value="Rab_ger_ger_transf_A_euk"/>
    <property type="match status" value="1"/>
</dbReference>
<gene>
    <name evidence="6" type="ORF">QE152_g26813</name>
</gene>
<evidence type="ECO:0000313" key="7">
    <source>
        <dbReference type="Proteomes" id="UP001458880"/>
    </source>
</evidence>
<dbReference type="Gene3D" id="3.30.519.10">
    <property type="entry name" value="Guanine Nucleotide Dissociation Inhibitor, domain 2"/>
    <property type="match status" value="1"/>
</dbReference>
<sequence>MDYELPTEFDIIIVGTGIVESIVSAAASRIGKTVLHIDSQDYYGGFWASFNLEQIDKLCERNQNANVDISADVQLNEGERLIQIGNNNFDLKNTSQKWSIPEKLELKDVSENVEGDNCDVTETEADNGTGTEEVWTQEKLMRESRKFNIDIAPKIQFARGDFVELLISSNIARYSEYRSVSRVLTWLNGELEVVPCSRSDVFSNPKVSVIEKRMLMKLLGACMDSEENEFKDYKIKTFHTYLNDKRLTDNVIHYVLYAIAMSTVDTPCSEGVENIKRFLNSLGRFGKTPFLYSMYGSGELSQAFCRLSAVFGGVYALNQNLGGFVFDAENKFKGLVCGKQQVIKASHLVMGIEKSPEEFVKSVEVSYISRGIFITNGSVKGSEKEHLTLLFYPLKGGRELCNVIELGTLTGTCPKGIYIVHMFTKQINTPKEDLEECVSKLFQSEKEDSDVKDARPQVLWSFYYSAPDTNTANLRKDVPENAFLCPGPDCDLDIDYSIKKAKEIFNSMYPDVEFLPRAPDPEEIIIGDGSDEQIPKK</sequence>
<organism evidence="6 7">
    <name type="scientific">Popillia japonica</name>
    <name type="common">Japanese beetle</name>
    <dbReference type="NCBI Taxonomy" id="7064"/>
    <lineage>
        <taxon>Eukaryota</taxon>
        <taxon>Metazoa</taxon>
        <taxon>Ecdysozoa</taxon>
        <taxon>Arthropoda</taxon>
        <taxon>Hexapoda</taxon>
        <taxon>Insecta</taxon>
        <taxon>Pterygota</taxon>
        <taxon>Neoptera</taxon>
        <taxon>Endopterygota</taxon>
        <taxon>Coleoptera</taxon>
        <taxon>Polyphaga</taxon>
        <taxon>Scarabaeiformia</taxon>
        <taxon>Scarabaeidae</taxon>
        <taxon>Rutelinae</taxon>
        <taxon>Popillia</taxon>
    </lineage>
</organism>
<dbReference type="GO" id="GO:0016192">
    <property type="term" value="P:vesicle-mediated transport"/>
    <property type="evidence" value="ECO:0007669"/>
    <property type="project" value="TreeGrafter"/>
</dbReference>
<dbReference type="InterPro" id="IPR001738">
    <property type="entry name" value="Rab_escort"/>
</dbReference>
<dbReference type="GO" id="GO:0005829">
    <property type="term" value="C:cytosol"/>
    <property type="evidence" value="ECO:0007669"/>
    <property type="project" value="TreeGrafter"/>
</dbReference>
<keyword evidence="7" id="KW-1185">Reference proteome</keyword>
<keyword evidence="4 5" id="KW-0963">Cytoplasm</keyword>
<evidence type="ECO:0000256" key="3">
    <source>
        <dbReference type="ARBA" id="ARBA00022468"/>
    </source>
</evidence>
<comment type="caution">
    <text evidence="6">The sequence shown here is derived from an EMBL/GenBank/DDBJ whole genome shotgun (WGS) entry which is preliminary data.</text>
</comment>
<dbReference type="InterPro" id="IPR036188">
    <property type="entry name" value="FAD/NAD-bd_sf"/>
</dbReference>
<dbReference type="GO" id="GO:0006886">
    <property type="term" value="P:intracellular protein transport"/>
    <property type="evidence" value="ECO:0007669"/>
    <property type="project" value="InterPro"/>
</dbReference>
<dbReference type="InterPro" id="IPR018203">
    <property type="entry name" value="GDP_dissociation_inhibitor"/>
</dbReference>
<dbReference type="PANTHER" id="PTHR11787">
    <property type="entry name" value="RAB GDP-DISSOCIATION INHIBITOR"/>
    <property type="match status" value="1"/>
</dbReference>
<dbReference type="SUPFAM" id="SSF51905">
    <property type="entry name" value="FAD/NAD(P)-binding domain"/>
    <property type="match status" value="1"/>
</dbReference>
<dbReference type="FunFam" id="1.10.405.10:FF:000003">
    <property type="entry name" value="Rab proteins geranylgeranyltransferase component A"/>
    <property type="match status" value="1"/>
</dbReference>
<dbReference type="GO" id="GO:0007264">
    <property type="term" value="P:small GTPase-mediated signal transduction"/>
    <property type="evidence" value="ECO:0007669"/>
    <property type="project" value="UniProtKB-UniRule"/>
</dbReference>
<dbReference type="GO" id="GO:0005968">
    <property type="term" value="C:Rab-protein geranylgeranyltransferase complex"/>
    <property type="evidence" value="ECO:0007669"/>
    <property type="project" value="UniProtKB-UniRule"/>
</dbReference>
<evidence type="ECO:0000256" key="4">
    <source>
        <dbReference type="ARBA" id="ARBA00022490"/>
    </source>
</evidence>
<dbReference type="Gene3D" id="1.10.405.10">
    <property type="entry name" value="Guanine Nucleotide Dissociation Inhibitor, domain 1"/>
    <property type="match status" value="1"/>
</dbReference>
<accession>A0AAW1JY78</accession>
<proteinExistence type="inferred from homology"/>
<evidence type="ECO:0000313" key="6">
    <source>
        <dbReference type="EMBL" id="KAK9709092.1"/>
    </source>
</evidence>
<dbReference type="SUPFAM" id="SSF54373">
    <property type="entry name" value="FAD-linked reductases, C-terminal domain"/>
    <property type="match status" value="1"/>
</dbReference>
<reference evidence="6 7" key="1">
    <citation type="journal article" date="2024" name="BMC Genomics">
        <title>De novo assembly and annotation of Popillia japonica's genome with initial clues to its potential as an invasive pest.</title>
        <authorList>
            <person name="Cucini C."/>
            <person name="Boschi S."/>
            <person name="Funari R."/>
            <person name="Cardaioli E."/>
            <person name="Iannotti N."/>
            <person name="Marturano G."/>
            <person name="Paoli F."/>
            <person name="Bruttini M."/>
            <person name="Carapelli A."/>
            <person name="Frati F."/>
            <person name="Nardi F."/>
        </authorList>
    </citation>
    <scope>NUCLEOTIDE SEQUENCE [LARGE SCALE GENOMIC DNA]</scope>
    <source>
        <strain evidence="6">DMR45628</strain>
    </source>
</reference>